<name>B3SCJ8_TRIAD</name>
<dbReference type="PROSITE" id="PS50084">
    <property type="entry name" value="KH_TYPE_1"/>
    <property type="match status" value="3"/>
</dbReference>
<dbReference type="GO" id="GO:0051252">
    <property type="term" value="P:regulation of RNA metabolic process"/>
    <property type="evidence" value="ECO:0000318"/>
    <property type="project" value="GO_Central"/>
</dbReference>
<feature type="domain" description="K Homology" evidence="3">
    <location>
        <begin position="44"/>
        <end position="112"/>
    </location>
</feature>
<dbReference type="AlphaFoldDB" id="B3SCJ8"/>
<dbReference type="SUPFAM" id="SSF54791">
    <property type="entry name" value="Eukaryotic type KH-domain (KH-domain type I)"/>
    <property type="match status" value="3"/>
</dbReference>
<dbReference type="CTD" id="6759193"/>
<evidence type="ECO:0000313" key="5">
    <source>
        <dbReference type="Proteomes" id="UP000009022"/>
    </source>
</evidence>
<dbReference type="EMBL" id="DS985271">
    <property type="protein sequence ID" value="EDV19529.1"/>
    <property type="molecule type" value="Genomic_DNA"/>
</dbReference>
<sequence length="364" mass="39111">MAVANVFATATPYDIVCNVIRGIYGIYVIYNVSHAFDRNSTGNTCFIDKGLVEQKEAGRIIGKGGAKIKSFREQSTARINISDGSLPERIVTVNGPIDAVCKAFKLICQKLDEDFRIINNSSKSEPTIKFDLLIPVPHCRSIIGKGGGTVKEIRESTGAQVSIASNVLPNSSDRVMTITGSSSAISKCIQRLSQLLSELPLGQHVPYQPKPPNVPPTAFQNGQVHELTFAVPGPFPIPPHAQLPYGPPVPVITQIAPYSVDIPSIVTQNFSAMSNGGTFARSTQLLKIPHDLIGCIIGRGGVKINEIRQISGANIKIASPNGDTTGRQVTISGTPESISAAQYLISQSYKGLHVCIYSYIVMRL</sequence>
<evidence type="ECO:0000259" key="3">
    <source>
        <dbReference type="SMART" id="SM00322"/>
    </source>
</evidence>
<dbReference type="GeneID" id="6759193"/>
<protein>
    <recommendedName>
        <fullName evidence="3">K Homology domain-containing protein</fullName>
    </recommendedName>
</protein>
<dbReference type="CDD" id="cd22438">
    <property type="entry name" value="KH-I_PCBP_rpt1"/>
    <property type="match status" value="1"/>
</dbReference>
<dbReference type="InterPro" id="IPR004088">
    <property type="entry name" value="KH_dom_type_1"/>
</dbReference>
<dbReference type="STRING" id="10228.B3SCJ8"/>
<dbReference type="PhylomeDB" id="B3SCJ8"/>
<evidence type="ECO:0000256" key="2">
    <source>
        <dbReference type="PROSITE-ProRule" id="PRU00117"/>
    </source>
</evidence>
<dbReference type="eggNOG" id="KOG2190">
    <property type="taxonomic scope" value="Eukaryota"/>
</dbReference>
<dbReference type="Gene3D" id="3.30.1370.10">
    <property type="entry name" value="K Homology domain, type 1"/>
    <property type="match status" value="3"/>
</dbReference>
<dbReference type="RefSeq" id="XP_002117961.1">
    <property type="nucleotide sequence ID" value="XM_002117925.1"/>
</dbReference>
<dbReference type="GO" id="GO:0005634">
    <property type="term" value="C:nucleus"/>
    <property type="evidence" value="ECO:0000318"/>
    <property type="project" value="GO_Central"/>
</dbReference>
<organism evidence="4 5">
    <name type="scientific">Trichoplax adhaerens</name>
    <name type="common">Trichoplax reptans</name>
    <dbReference type="NCBI Taxonomy" id="10228"/>
    <lineage>
        <taxon>Eukaryota</taxon>
        <taxon>Metazoa</taxon>
        <taxon>Placozoa</taxon>
        <taxon>Uniplacotomia</taxon>
        <taxon>Trichoplacea</taxon>
        <taxon>Trichoplacidae</taxon>
        <taxon>Trichoplax</taxon>
    </lineage>
</organism>
<keyword evidence="2" id="KW-0694">RNA-binding</keyword>
<dbReference type="GO" id="GO:0010468">
    <property type="term" value="P:regulation of gene expression"/>
    <property type="evidence" value="ECO:0000318"/>
    <property type="project" value="GO_Central"/>
</dbReference>
<dbReference type="InterPro" id="IPR004087">
    <property type="entry name" value="KH_dom"/>
</dbReference>
<dbReference type="KEGG" id="tad:TRIADDRAFT_61998"/>
<gene>
    <name evidence="4" type="ORF">TRIADDRAFT_61998</name>
</gene>
<dbReference type="OMA" id="SHHLIGY"/>
<proteinExistence type="predicted"/>
<dbReference type="SMART" id="SM00322">
    <property type="entry name" value="KH"/>
    <property type="match status" value="3"/>
</dbReference>
<dbReference type="Proteomes" id="UP000009022">
    <property type="component" value="Unassembled WGS sequence"/>
</dbReference>
<keyword evidence="1" id="KW-0677">Repeat</keyword>
<evidence type="ECO:0000256" key="1">
    <source>
        <dbReference type="ARBA" id="ARBA00022737"/>
    </source>
</evidence>
<accession>B3SCJ8</accession>
<dbReference type="OrthoDB" id="442947at2759"/>
<dbReference type="FunCoup" id="B3SCJ8">
    <property type="interactions" value="787"/>
</dbReference>
<dbReference type="InParanoid" id="B3SCJ8"/>
<evidence type="ECO:0000313" key="4">
    <source>
        <dbReference type="EMBL" id="EDV19529.1"/>
    </source>
</evidence>
<dbReference type="CDD" id="cd22439">
    <property type="entry name" value="KH-I_PCBP_rpt3"/>
    <property type="match status" value="1"/>
</dbReference>
<keyword evidence="5" id="KW-1185">Reference proteome</keyword>
<dbReference type="HOGENOM" id="CLU_022670_0_1_1"/>
<dbReference type="GO" id="GO:0003729">
    <property type="term" value="F:mRNA binding"/>
    <property type="evidence" value="ECO:0000318"/>
    <property type="project" value="GO_Central"/>
</dbReference>
<feature type="domain" description="K Homology" evidence="3">
    <location>
        <begin position="126"/>
        <end position="197"/>
    </location>
</feature>
<dbReference type="InterPro" id="IPR036612">
    <property type="entry name" value="KH_dom_type_1_sf"/>
</dbReference>
<dbReference type="PANTHER" id="PTHR10288">
    <property type="entry name" value="KH DOMAIN CONTAINING RNA BINDING PROTEIN"/>
    <property type="match status" value="1"/>
</dbReference>
<reference evidence="4 5" key="1">
    <citation type="journal article" date="2008" name="Nature">
        <title>The Trichoplax genome and the nature of placozoans.</title>
        <authorList>
            <person name="Srivastava M."/>
            <person name="Begovic E."/>
            <person name="Chapman J."/>
            <person name="Putnam N.H."/>
            <person name="Hellsten U."/>
            <person name="Kawashima T."/>
            <person name="Kuo A."/>
            <person name="Mitros T."/>
            <person name="Salamov A."/>
            <person name="Carpenter M.L."/>
            <person name="Signorovitch A.Y."/>
            <person name="Moreno M.A."/>
            <person name="Kamm K."/>
            <person name="Grimwood J."/>
            <person name="Schmutz J."/>
            <person name="Shapiro H."/>
            <person name="Grigoriev I.V."/>
            <person name="Buss L.W."/>
            <person name="Schierwater B."/>
            <person name="Dellaporta S.L."/>
            <person name="Rokhsar D.S."/>
        </authorList>
    </citation>
    <scope>NUCLEOTIDE SEQUENCE [LARGE SCALE GENOMIC DNA]</scope>
    <source>
        <strain evidence="4 5">Grell-BS-1999</strain>
    </source>
</reference>
<dbReference type="GO" id="GO:0005737">
    <property type="term" value="C:cytoplasm"/>
    <property type="evidence" value="ECO:0000318"/>
    <property type="project" value="GO_Central"/>
</dbReference>
<feature type="domain" description="K Homology" evidence="3">
    <location>
        <begin position="280"/>
        <end position="350"/>
    </location>
</feature>
<dbReference type="Pfam" id="PF00013">
    <property type="entry name" value="KH_1"/>
    <property type="match status" value="3"/>
</dbReference>
<dbReference type="CDD" id="cd02396">
    <property type="entry name" value="KH-I_PCBP_rpt2"/>
    <property type="match status" value="1"/>
</dbReference>